<dbReference type="SUPFAM" id="SSF50494">
    <property type="entry name" value="Trypsin-like serine proteases"/>
    <property type="match status" value="1"/>
</dbReference>
<name>A0ABY9MNW8_9GAMM</name>
<protein>
    <recommendedName>
        <fullName evidence="5">Serine protease</fullName>
    </recommendedName>
</protein>
<organism evidence="3 4">
    <name type="scientific">Thiothrix lacustris</name>
    <dbReference type="NCBI Taxonomy" id="525917"/>
    <lineage>
        <taxon>Bacteria</taxon>
        <taxon>Pseudomonadati</taxon>
        <taxon>Pseudomonadota</taxon>
        <taxon>Gammaproteobacteria</taxon>
        <taxon>Thiotrichales</taxon>
        <taxon>Thiotrichaceae</taxon>
        <taxon>Thiothrix</taxon>
    </lineage>
</organism>
<accession>A0ABY9MNW8</accession>
<dbReference type="InterPro" id="IPR009003">
    <property type="entry name" value="Peptidase_S1_PA"/>
</dbReference>
<evidence type="ECO:0000256" key="2">
    <source>
        <dbReference type="SAM" id="Phobius"/>
    </source>
</evidence>
<feature type="compositionally biased region" description="Polar residues" evidence="1">
    <location>
        <begin position="583"/>
        <end position="592"/>
    </location>
</feature>
<keyword evidence="4" id="KW-1185">Reference proteome</keyword>
<reference evidence="3 4" key="1">
    <citation type="submission" date="2023-08" db="EMBL/GenBank/DDBJ databases">
        <title>New molecular markers tilS and rpoB for phylogenetic and monitoring studies of the genus Thiothrix biodiversity.</title>
        <authorList>
            <person name="Ravin N.V."/>
            <person name="Smolyakov D."/>
            <person name="Markov N.D."/>
            <person name="Beletsky A.V."/>
            <person name="Mardanov A.V."/>
            <person name="Rudenko T.S."/>
            <person name="Grabovich M.Y."/>
        </authorList>
    </citation>
    <scope>NUCLEOTIDE SEQUENCE [LARGE SCALE GENOMIC DNA]</scope>
    <source>
        <strain evidence="3 4">MK1</strain>
    </source>
</reference>
<evidence type="ECO:0000256" key="1">
    <source>
        <dbReference type="SAM" id="MobiDB-lite"/>
    </source>
</evidence>
<keyword evidence="2" id="KW-1133">Transmembrane helix</keyword>
<gene>
    <name evidence="3" type="ORF">RCF98_08810</name>
</gene>
<evidence type="ECO:0000313" key="4">
    <source>
        <dbReference type="Proteomes" id="UP001236657"/>
    </source>
</evidence>
<feature type="transmembrane region" description="Helical" evidence="2">
    <location>
        <begin position="610"/>
        <end position="637"/>
    </location>
</feature>
<dbReference type="RefSeq" id="WP_308893056.1">
    <property type="nucleotide sequence ID" value="NZ_CP133218.1"/>
</dbReference>
<evidence type="ECO:0008006" key="5">
    <source>
        <dbReference type="Google" id="ProtNLM"/>
    </source>
</evidence>
<feature type="region of interest" description="Disordered" evidence="1">
    <location>
        <begin position="580"/>
        <end position="600"/>
    </location>
</feature>
<evidence type="ECO:0000313" key="3">
    <source>
        <dbReference type="EMBL" id="WML89075.1"/>
    </source>
</evidence>
<proteinExistence type="predicted"/>
<keyword evidence="2" id="KW-0812">Transmembrane</keyword>
<dbReference type="Proteomes" id="UP001236657">
    <property type="component" value="Chromosome"/>
</dbReference>
<sequence length="638" mass="73592">MSVVMNVRSVISNDLSKITVCVINKKINECGIGTGFVLKQSDEYDFGYFFTAKHVVLGKNYQSNPDYLNSGKCFLDKKELSLYLDGREIFLYGDEIFYLDVDIAFGIIKLSENSLENLKKIKVSDYDFSSNYKYNFYAFGYPSFVSKEYGDAIELDFTREVNHSEQKELVFSSKRNLGSTRINKTESNISTILGGLSGGGIFLNKESDYLHVNSLIIKADGFTSIIALNLLEQINKINDVFIQYNGDKNIPPLEMNQFFEFDDEHIKLESINYEKFKEKIGDIDETEFSLYKNKNSRKIIDHKRSLENERKKLAKFCVKLALSYNENKEYHLSTRYFKHAIDLDESYKPLFLLSKNNRSKYNEAIIKTTDDVLMTRDINYETQYELIKQKILALDDNKKNQYEAIVEFFNIKQNVNESDLIIHDVENYLCMARDIINSDIEISLKNNQNIFAENYLYMAEVSKTNKSFYHSVYFLYAARDLVKFIYNKNQPIDEIEYANQKLTSVLSDESFDRSIIFKAQIEAEEKIRSFEKIKKESDAILFNDVKDILQKLNDIYDKSNDSGILQEISQTIDSISKKINPDAHNQNISPSDMQDEEKPNKKTGFGLKSVGLGLFIDVFLFIGMVGFLTGSAVNTVIG</sequence>
<keyword evidence="2" id="KW-0472">Membrane</keyword>
<dbReference type="EMBL" id="CP133218">
    <property type="protein sequence ID" value="WML89075.1"/>
    <property type="molecule type" value="Genomic_DNA"/>
</dbReference>